<dbReference type="Pfam" id="PF16259">
    <property type="entry name" value="DUF4913"/>
    <property type="match status" value="1"/>
</dbReference>
<dbReference type="InterPro" id="IPR032584">
    <property type="entry name" value="DUF4913"/>
</dbReference>
<keyword evidence="2" id="KW-1185">Reference proteome</keyword>
<evidence type="ECO:0000313" key="2">
    <source>
        <dbReference type="Proteomes" id="UP000318380"/>
    </source>
</evidence>
<dbReference type="RefSeq" id="WP_145811236.1">
    <property type="nucleotide sequence ID" value="NZ_VIVK01000001.1"/>
</dbReference>
<dbReference type="Proteomes" id="UP000318380">
    <property type="component" value="Unassembled WGS sequence"/>
</dbReference>
<accession>A0A561BZR8</accession>
<proteinExistence type="predicted"/>
<organism evidence="1 2">
    <name type="scientific">Kribbella amoyensis</name>
    <dbReference type="NCBI Taxonomy" id="996641"/>
    <lineage>
        <taxon>Bacteria</taxon>
        <taxon>Bacillati</taxon>
        <taxon>Actinomycetota</taxon>
        <taxon>Actinomycetes</taxon>
        <taxon>Propionibacteriales</taxon>
        <taxon>Kribbellaceae</taxon>
        <taxon>Kribbella</taxon>
    </lineage>
</organism>
<reference evidence="1 2" key="1">
    <citation type="submission" date="2019-06" db="EMBL/GenBank/DDBJ databases">
        <title>Sequencing the genomes of 1000 actinobacteria strains.</title>
        <authorList>
            <person name="Klenk H.-P."/>
        </authorList>
    </citation>
    <scope>NUCLEOTIDE SEQUENCE [LARGE SCALE GENOMIC DNA]</scope>
    <source>
        <strain evidence="1 2">DSM 24683</strain>
    </source>
</reference>
<dbReference type="EMBL" id="VIVK01000001">
    <property type="protein sequence ID" value="TWD84172.1"/>
    <property type="molecule type" value="Genomic_DNA"/>
</dbReference>
<dbReference type="AlphaFoldDB" id="A0A561BZR8"/>
<dbReference type="OrthoDB" id="4570343at2"/>
<sequence>MDDEPIDLFYPHLGAFVSEWIARRYARRLGNAFVWCPEWYQHSEAMSRLDALWRAWESLRHDGQLGMSLWWRDHADHHMTYLLDPDGPFGTCRSGHSEFPVPDLPLVDPPEGLFVDLRQPALSA</sequence>
<evidence type="ECO:0000313" key="1">
    <source>
        <dbReference type="EMBL" id="TWD84172.1"/>
    </source>
</evidence>
<gene>
    <name evidence="1" type="ORF">FB561_5347</name>
</gene>
<comment type="caution">
    <text evidence="1">The sequence shown here is derived from an EMBL/GenBank/DDBJ whole genome shotgun (WGS) entry which is preliminary data.</text>
</comment>
<protein>
    <submittedName>
        <fullName evidence="1">Uncharacterized protein DUF4913</fullName>
    </submittedName>
</protein>
<name>A0A561BZR8_9ACTN</name>